<keyword evidence="3" id="KW-1185">Reference proteome</keyword>
<feature type="region of interest" description="Disordered" evidence="1">
    <location>
        <begin position="102"/>
        <end position="140"/>
    </location>
</feature>
<dbReference type="Proteomes" id="UP000838412">
    <property type="component" value="Chromosome 6"/>
</dbReference>
<evidence type="ECO:0000313" key="3">
    <source>
        <dbReference type="Proteomes" id="UP000838412"/>
    </source>
</evidence>
<organism evidence="2 3">
    <name type="scientific">Branchiostoma lanceolatum</name>
    <name type="common">Common lancelet</name>
    <name type="synonym">Amphioxus lanceolatum</name>
    <dbReference type="NCBI Taxonomy" id="7740"/>
    <lineage>
        <taxon>Eukaryota</taxon>
        <taxon>Metazoa</taxon>
        <taxon>Chordata</taxon>
        <taxon>Cephalochordata</taxon>
        <taxon>Leptocardii</taxon>
        <taxon>Amphioxiformes</taxon>
        <taxon>Branchiostomatidae</taxon>
        <taxon>Branchiostoma</taxon>
    </lineage>
</organism>
<proteinExistence type="predicted"/>
<dbReference type="EMBL" id="OV696691">
    <property type="protein sequence ID" value="CAH1266856.1"/>
    <property type="molecule type" value="Genomic_DNA"/>
</dbReference>
<evidence type="ECO:0000313" key="2">
    <source>
        <dbReference type="EMBL" id="CAH1266856.1"/>
    </source>
</evidence>
<reference evidence="2" key="1">
    <citation type="submission" date="2022-01" db="EMBL/GenBank/DDBJ databases">
        <authorList>
            <person name="Braso-Vives M."/>
        </authorList>
    </citation>
    <scope>NUCLEOTIDE SEQUENCE</scope>
</reference>
<gene>
    <name evidence="2" type="primary">Hypp3595</name>
    <name evidence="2" type="ORF">BLAG_LOCUS20372</name>
</gene>
<accession>A0A8K0A088</accession>
<protein>
    <submittedName>
        <fullName evidence="2">Hypp3595 protein</fullName>
    </submittedName>
</protein>
<name>A0A8K0A088_BRALA</name>
<evidence type="ECO:0000256" key="1">
    <source>
        <dbReference type="SAM" id="MobiDB-lite"/>
    </source>
</evidence>
<sequence length="140" mass="15484">MEFNLLRQQIERLQGRSIEGIKDEILQLAARPLPAFDQNRAVSLLQTLASQARMQAHPKAEEFRYSLQQLPQAPLALETDPLLVSRNIRSIISPSSRIRQGINRTESGEVREGGVELPTLTTRASNADKRATGPGVATQS</sequence>
<dbReference type="AlphaFoldDB" id="A0A8K0A088"/>
<dbReference type="OrthoDB" id="10068651at2759"/>